<dbReference type="InterPro" id="IPR016140">
    <property type="entry name" value="Bifunc_inhib/LTP/seed_store"/>
</dbReference>
<gene>
    <name evidence="7" type="ORF">LSAT_V11C100028790</name>
</gene>
<organism evidence="7 8">
    <name type="scientific">Lactuca sativa</name>
    <name type="common">Garden lettuce</name>
    <dbReference type="NCBI Taxonomy" id="4236"/>
    <lineage>
        <taxon>Eukaryota</taxon>
        <taxon>Viridiplantae</taxon>
        <taxon>Streptophyta</taxon>
        <taxon>Embryophyta</taxon>
        <taxon>Tracheophyta</taxon>
        <taxon>Spermatophyta</taxon>
        <taxon>Magnoliopsida</taxon>
        <taxon>eudicotyledons</taxon>
        <taxon>Gunneridae</taxon>
        <taxon>Pentapetalae</taxon>
        <taxon>asterids</taxon>
        <taxon>campanulids</taxon>
        <taxon>Asterales</taxon>
        <taxon>Asteraceae</taxon>
        <taxon>Cichorioideae</taxon>
        <taxon>Cichorieae</taxon>
        <taxon>Lactucinae</taxon>
        <taxon>Lactuca</taxon>
    </lineage>
</organism>
<evidence type="ECO:0000256" key="5">
    <source>
        <dbReference type="RuleBase" id="RU000628"/>
    </source>
</evidence>
<evidence type="ECO:0000259" key="6">
    <source>
        <dbReference type="SMART" id="SM00499"/>
    </source>
</evidence>
<evidence type="ECO:0000256" key="2">
    <source>
        <dbReference type="ARBA" id="ARBA00022448"/>
    </source>
</evidence>
<keyword evidence="2 5" id="KW-0813">Transport</keyword>
<dbReference type="GO" id="GO:0006869">
    <property type="term" value="P:lipid transport"/>
    <property type="evidence" value="ECO:0007669"/>
    <property type="project" value="InterPro"/>
</dbReference>
<dbReference type="GO" id="GO:0008289">
    <property type="term" value="F:lipid binding"/>
    <property type="evidence" value="ECO:0007669"/>
    <property type="project" value="UniProtKB-KW"/>
</dbReference>
<keyword evidence="3 5" id="KW-0446">Lipid-binding</keyword>
<sequence length="125" mass="12681">MGMTCMVVAAPYAEAITCGQVVSNLAPCLGYLKNGGAVPSGCCSGVTALNNAAQSTPDRQTACGCLKSAYSANSGINAGNAAALPGMCGVNIPYKISPSTDCSKYLIDSSIYWLKSFRNKGAVSP</sequence>
<dbReference type="Gene3D" id="1.10.110.10">
    <property type="entry name" value="Plant lipid-transfer and hydrophobic proteins"/>
    <property type="match status" value="1"/>
</dbReference>
<protein>
    <recommendedName>
        <fullName evidence="5">Non-specific lipid-transfer protein</fullName>
    </recommendedName>
</protein>
<evidence type="ECO:0000313" key="7">
    <source>
        <dbReference type="EMBL" id="KAJ0228547.1"/>
    </source>
</evidence>
<dbReference type="SMART" id="SM00499">
    <property type="entry name" value="AAI"/>
    <property type="match status" value="1"/>
</dbReference>
<comment type="similarity">
    <text evidence="1 5">Belongs to the plant LTP family.</text>
</comment>
<dbReference type="CDD" id="cd01960">
    <property type="entry name" value="nsLTP1"/>
    <property type="match status" value="1"/>
</dbReference>
<evidence type="ECO:0000256" key="1">
    <source>
        <dbReference type="ARBA" id="ARBA00009748"/>
    </source>
</evidence>
<dbReference type="InterPro" id="IPR000528">
    <property type="entry name" value="Plant_nsLTP"/>
</dbReference>
<dbReference type="FunFam" id="1.10.110.10:FF:000002">
    <property type="entry name" value="Non-specific lipid-transfer protein"/>
    <property type="match status" value="1"/>
</dbReference>
<evidence type="ECO:0000256" key="4">
    <source>
        <dbReference type="ARBA" id="ARBA00023157"/>
    </source>
</evidence>
<dbReference type="AlphaFoldDB" id="A0A9R1WKN5"/>
<dbReference type="Proteomes" id="UP000235145">
    <property type="component" value="Unassembled WGS sequence"/>
</dbReference>
<dbReference type="PANTHER" id="PTHR33076">
    <property type="entry name" value="NON-SPECIFIC LIPID-TRANSFER PROTEIN 2-RELATED"/>
    <property type="match status" value="1"/>
</dbReference>
<reference evidence="7 8" key="1">
    <citation type="journal article" date="2017" name="Nat. Commun.">
        <title>Genome assembly with in vitro proximity ligation data and whole-genome triplication in lettuce.</title>
        <authorList>
            <person name="Reyes-Chin-Wo S."/>
            <person name="Wang Z."/>
            <person name="Yang X."/>
            <person name="Kozik A."/>
            <person name="Arikit S."/>
            <person name="Song C."/>
            <person name="Xia L."/>
            <person name="Froenicke L."/>
            <person name="Lavelle D.O."/>
            <person name="Truco M.J."/>
            <person name="Xia R."/>
            <person name="Zhu S."/>
            <person name="Xu C."/>
            <person name="Xu H."/>
            <person name="Xu X."/>
            <person name="Cox K."/>
            <person name="Korf I."/>
            <person name="Meyers B.C."/>
            <person name="Michelmore R.W."/>
        </authorList>
    </citation>
    <scope>NUCLEOTIDE SEQUENCE [LARGE SCALE GENOMIC DNA]</scope>
    <source>
        <strain evidence="8">cv. Salinas</strain>
        <tissue evidence="7">Seedlings</tissue>
    </source>
</reference>
<comment type="function">
    <text evidence="5">Plant non-specific lipid-transfer proteins transfer phospholipids as well as galactolipids across membranes. May play a role in wax or cutin deposition in the cell walls of expanding epidermal cells and certain secretory tissues.</text>
</comment>
<comment type="caution">
    <text evidence="7">The sequence shown here is derived from an EMBL/GenBank/DDBJ whole genome shotgun (WGS) entry which is preliminary data.</text>
</comment>
<keyword evidence="8" id="KW-1185">Reference proteome</keyword>
<dbReference type="EMBL" id="NBSK02000001">
    <property type="protein sequence ID" value="KAJ0228547.1"/>
    <property type="molecule type" value="Genomic_DNA"/>
</dbReference>
<dbReference type="InterPro" id="IPR036312">
    <property type="entry name" value="Bifun_inhib/LTP/seed_sf"/>
</dbReference>
<dbReference type="SUPFAM" id="SSF47699">
    <property type="entry name" value="Bifunctional inhibitor/lipid-transfer protein/seed storage 2S albumin"/>
    <property type="match status" value="1"/>
</dbReference>
<evidence type="ECO:0000313" key="8">
    <source>
        <dbReference type="Proteomes" id="UP000235145"/>
    </source>
</evidence>
<name>A0A9R1WKN5_LACSA</name>
<evidence type="ECO:0000256" key="3">
    <source>
        <dbReference type="ARBA" id="ARBA00023121"/>
    </source>
</evidence>
<accession>A0A9R1WKN5</accession>
<feature type="domain" description="Bifunctional inhibitor/plant lipid transfer protein/seed storage helical" evidence="6">
    <location>
        <begin position="18"/>
        <end position="102"/>
    </location>
</feature>
<dbReference type="PRINTS" id="PR00382">
    <property type="entry name" value="LIPIDTRNSFER"/>
</dbReference>
<dbReference type="Pfam" id="PF00234">
    <property type="entry name" value="Tryp_alpha_amyl"/>
    <property type="match status" value="1"/>
</dbReference>
<proteinExistence type="inferred from homology"/>
<keyword evidence="4" id="KW-1015">Disulfide bond</keyword>